<dbReference type="EMBL" id="JAUOES010000054">
    <property type="protein sequence ID" value="MDT3282996.1"/>
    <property type="molecule type" value="Genomic_DNA"/>
</dbReference>
<accession>A0ABU3G5U6</accession>
<evidence type="ECO:0000313" key="1">
    <source>
        <dbReference type="EMBL" id="MDT3282996.1"/>
    </source>
</evidence>
<proteinExistence type="predicted"/>
<organism evidence="1 2">
    <name type="scientific">Shewanella scandinavica</name>
    <dbReference type="NCBI Taxonomy" id="3063538"/>
    <lineage>
        <taxon>Bacteria</taxon>
        <taxon>Pseudomonadati</taxon>
        <taxon>Pseudomonadota</taxon>
        <taxon>Gammaproteobacteria</taxon>
        <taxon>Alteromonadales</taxon>
        <taxon>Shewanellaceae</taxon>
        <taxon>Shewanella</taxon>
    </lineage>
</organism>
<dbReference type="Proteomes" id="UP001249505">
    <property type="component" value="Unassembled WGS sequence"/>
</dbReference>
<evidence type="ECO:0000313" key="2">
    <source>
        <dbReference type="Proteomes" id="UP001249505"/>
    </source>
</evidence>
<comment type="caution">
    <text evidence="1">The sequence shown here is derived from an EMBL/GenBank/DDBJ whole genome shotgun (WGS) entry which is preliminary data.</text>
</comment>
<name>A0ABU3G5U6_9GAMM</name>
<protein>
    <submittedName>
        <fullName evidence="1">Uncharacterized protein</fullName>
    </submittedName>
</protein>
<reference evidence="1 2" key="1">
    <citation type="submission" date="2023-07" db="EMBL/GenBank/DDBJ databases">
        <title>Novel Shewanella species isolated from Baltic Sea sediments.</title>
        <authorList>
            <person name="Martin-Rodriguez A.J."/>
        </authorList>
    </citation>
    <scope>NUCLEOTIDE SEQUENCE [LARGE SCALE GENOMIC DNA]</scope>
    <source>
        <strain evidence="1 2">SP2S1-2</strain>
    </source>
</reference>
<sequence>MFENLIKNKDSDIAIVASPDHPVLVTPPDGLVAKNGKIAAYYKLLSTEKKSPKNLLSRLALCRYALPTHTQHILIANENNDSSVIDKVYSSFDRVIELNDLNQSLLLLNESPNNLSVERATVGRDKHYVKYNLLYELSIQQLRDDEPEERRVLDVNTDNYEKAIYSNWFGRFDEKPIKGKSYESKYFSKTSNGYFSTPDFVNSKRRFDLLRRLCISSLQIDSIYEDGVLSKVTHESKLILSQNLPGYTHDELKGLRGAAFAGLGLSHAKSYDSADRYSEYINYRFERGLHEYSKKKNRYNKRNNNR</sequence>
<keyword evidence="2" id="KW-1185">Reference proteome</keyword>
<dbReference type="RefSeq" id="WP_311901198.1">
    <property type="nucleotide sequence ID" value="NZ_JAUOES010000054.1"/>
</dbReference>
<gene>
    <name evidence="1" type="ORF">Q4Q50_22180</name>
</gene>